<protein>
    <recommendedName>
        <fullName evidence="1">Transposase DDE domain-containing protein</fullName>
    </recommendedName>
</protein>
<reference evidence="2" key="1">
    <citation type="submission" date="2020-05" db="EMBL/GenBank/DDBJ databases">
        <title>Nod-independent and nitrogen-fixing Bradyrhizobium aeschynomene sp. nov. isolated from nodules of Aeschynomene indica.</title>
        <authorList>
            <person name="Zhang Z."/>
        </authorList>
    </citation>
    <scope>NUCLEOTIDE SEQUENCE</scope>
    <source>
        <strain evidence="2">83012</strain>
    </source>
</reference>
<dbReference type="EMBL" id="JABFDN010000053">
    <property type="protein sequence ID" value="NPU70046.1"/>
    <property type="molecule type" value="Genomic_DNA"/>
</dbReference>
<name>A0ABX2CPI5_9BRAD</name>
<gene>
    <name evidence="2" type="ORF">HL667_34040</name>
</gene>
<sequence length="90" mass="10577">MPARQIPRDLHEDAREVARRKMTTKAFLKSRDERKRVEMRFAHLKTHHGFERLRLRGLSGARDEFHLAAIVQNLKTMALKLLKPPEPARV</sequence>
<feature type="domain" description="Transposase DDE" evidence="1">
    <location>
        <begin position="11"/>
        <end position="77"/>
    </location>
</feature>
<dbReference type="Proteomes" id="UP000886476">
    <property type="component" value="Unassembled WGS sequence"/>
</dbReference>
<organism evidence="2 3">
    <name type="scientific">Bradyrhizobium aeschynomenes</name>
    <dbReference type="NCBI Taxonomy" id="2734909"/>
    <lineage>
        <taxon>Bacteria</taxon>
        <taxon>Pseudomonadati</taxon>
        <taxon>Pseudomonadota</taxon>
        <taxon>Alphaproteobacteria</taxon>
        <taxon>Hyphomicrobiales</taxon>
        <taxon>Nitrobacteraceae</taxon>
        <taxon>Bradyrhizobium</taxon>
    </lineage>
</organism>
<dbReference type="InterPro" id="IPR025668">
    <property type="entry name" value="Tnp_DDE_dom"/>
</dbReference>
<dbReference type="Pfam" id="PF13751">
    <property type="entry name" value="DDE_Tnp_1_6"/>
    <property type="match status" value="1"/>
</dbReference>
<proteinExistence type="predicted"/>
<evidence type="ECO:0000313" key="2">
    <source>
        <dbReference type="EMBL" id="NPU70046.1"/>
    </source>
</evidence>
<comment type="caution">
    <text evidence="2">The sequence shown here is derived from an EMBL/GenBank/DDBJ whole genome shotgun (WGS) entry which is preliminary data.</text>
</comment>
<keyword evidence="3" id="KW-1185">Reference proteome</keyword>
<evidence type="ECO:0000313" key="3">
    <source>
        <dbReference type="Proteomes" id="UP000886476"/>
    </source>
</evidence>
<evidence type="ECO:0000259" key="1">
    <source>
        <dbReference type="Pfam" id="PF13751"/>
    </source>
</evidence>
<accession>A0ABX2CPI5</accession>